<organism evidence="7 8">
    <name type="scientific">Microlunatus phosphovorus (strain ATCC 700054 / DSM 10555 / JCM 9379 / NBRC 101784 / NCIMB 13414 / VKM Ac-1990 / NM-1)</name>
    <dbReference type="NCBI Taxonomy" id="1032480"/>
    <lineage>
        <taxon>Bacteria</taxon>
        <taxon>Bacillati</taxon>
        <taxon>Actinomycetota</taxon>
        <taxon>Actinomycetes</taxon>
        <taxon>Propionibacteriales</taxon>
        <taxon>Propionibacteriaceae</taxon>
        <taxon>Microlunatus</taxon>
    </lineage>
</organism>
<dbReference type="PROSITE" id="PS00671">
    <property type="entry name" value="D_2_HYDROXYACID_DH_3"/>
    <property type="match status" value="1"/>
</dbReference>
<protein>
    <submittedName>
        <fullName evidence="7">Putative dehydrogenase</fullName>
    </submittedName>
</protein>
<name>F5XIR4_MICPN</name>
<dbReference type="OrthoDB" id="9793626at2"/>
<dbReference type="GO" id="GO:0016616">
    <property type="term" value="F:oxidoreductase activity, acting on the CH-OH group of donors, NAD or NADP as acceptor"/>
    <property type="evidence" value="ECO:0007669"/>
    <property type="project" value="InterPro"/>
</dbReference>
<gene>
    <name evidence="7" type="ordered locus">MLP_52880</name>
</gene>
<feature type="domain" description="D-isomer specific 2-hydroxyacid dehydrogenase catalytic" evidence="5">
    <location>
        <begin position="14"/>
        <end position="305"/>
    </location>
</feature>
<keyword evidence="8" id="KW-1185">Reference proteome</keyword>
<evidence type="ECO:0000256" key="4">
    <source>
        <dbReference type="RuleBase" id="RU003719"/>
    </source>
</evidence>
<dbReference type="Pfam" id="PF02826">
    <property type="entry name" value="2-Hacid_dh_C"/>
    <property type="match status" value="1"/>
</dbReference>
<dbReference type="AlphaFoldDB" id="F5XIR4"/>
<reference evidence="7 8" key="1">
    <citation type="submission" date="2011-05" db="EMBL/GenBank/DDBJ databases">
        <title>Whole genome sequence of Microlunatus phosphovorus NM-1.</title>
        <authorList>
            <person name="Hosoyama A."/>
            <person name="Sasaki K."/>
            <person name="Harada T."/>
            <person name="Igarashi R."/>
            <person name="Kawakoshi A."/>
            <person name="Sasagawa M."/>
            <person name="Fukada J."/>
            <person name="Nakamura S."/>
            <person name="Katano Y."/>
            <person name="Hanada S."/>
            <person name="Kamagata Y."/>
            <person name="Nakamura N."/>
            <person name="Yamazaki S."/>
            <person name="Fujita N."/>
        </authorList>
    </citation>
    <scope>NUCLEOTIDE SEQUENCE [LARGE SCALE GENOMIC DNA]</scope>
    <source>
        <strain evidence="8">ATCC 700054 / DSM 10555 / JCM 9379 / NBRC 101784 / NCIMB 13414 / VKM Ac-1990 / NM-1</strain>
    </source>
</reference>
<evidence type="ECO:0000313" key="7">
    <source>
        <dbReference type="EMBL" id="BAK38302.1"/>
    </source>
</evidence>
<evidence type="ECO:0000313" key="8">
    <source>
        <dbReference type="Proteomes" id="UP000007947"/>
    </source>
</evidence>
<keyword evidence="2 4" id="KW-0560">Oxidoreductase</keyword>
<dbReference type="Gene3D" id="3.40.50.720">
    <property type="entry name" value="NAD(P)-binding Rossmann-like Domain"/>
    <property type="match status" value="2"/>
</dbReference>
<dbReference type="SUPFAM" id="SSF51735">
    <property type="entry name" value="NAD(P)-binding Rossmann-fold domains"/>
    <property type="match status" value="1"/>
</dbReference>
<sequence>MARIIITDTGGLTAEHGVEALRAAGHEVAVFEAASSAEIATEIAAAEALIVGYVRISAADITSAPALRVIATTTTGLDQIDVDAARTAGIAVHPLPSPASEEVATHALAGMLTLLREIPAAQDAARNGWDFTQIPTPPRISELTLGVYGLGRIARKLVERAQPLFARVVAFDPYLPAEHWPAGVDRVDDLDDLFRTSNVLSLHAPATAENHHAVNERTLALLPPDAYLVNVARGELVDSAAVLLALDAGTLRGAFLDVFDPEPPSANEPLLSHPRAIVTPHAAFYSTTTDLAYMGIAVENVLAALGD</sequence>
<dbReference type="Pfam" id="PF00389">
    <property type="entry name" value="2-Hacid_dh"/>
    <property type="match status" value="1"/>
</dbReference>
<dbReference type="PANTHER" id="PTHR43761:SF1">
    <property type="entry name" value="D-ISOMER SPECIFIC 2-HYDROXYACID DEHYDROGENASE CATALYTIC DOMAIN-CONTAINING PROTEIN-RELATED"/>
    <property type="match status" value="1"/>
</dbReference>
<proteinExistence type="inferred from homology"/>
<evidence type="ECO:0000259" key="6">
    <source>
        <dbReference type="Pfam" id="PF02826"/>
    </source>
</evidence>
<dbReference type="InterPro" id="IPR036291">
    <property type="entry name" value="NAD(P)-bd_dom_sf"/>
</dbReference>
<keyword evidence="3" id="KW-0520">NAD</keyword>
<evidence type="ECO:0000259" key="5">
    <source>
        <dbReference type="Pfam" id="PF00389"/>
    </source>
</evidence>
<dbReference type="STRING" id="1032480.MLP_52880"/>
<dbReference type="EMBL" id="AP012204">
    <property type="protein sequence ID" value="BAK38302.1"/>
    <property type="molecule type" value="Genomic_DNA"/>
</dbReference>
<dbReference type="eggNOG" id="COG0111">
    <property type="taxonomic scope" value="Bacteria"/>
</dbReference>
<dbReference type="GO" id="GO:0051287">
    <property type="term" value="F:NAD binding"/>
    <property type="evidence" value="ECO:0007669"/>
    <property type="project" value="InterPro"/>
</dbReference>
<dbReference type="InterPro" id="IPR006140">
    <property type="entry name" value="D-isomer_DH_NAD-bd"/>
</dbReference>
<comment type="similarity">
    <text evidence="1 4">Belongs to the D-isomer specific 2-hydroxyacid dehydrogenase family.</text>
</comment>
<feature type="domain" description="D-isomer specific 2-hydroxyacid dehydrogenase NAD-binding" evidence="6">
    <location>
        <begin position="109"/>
        <end position="283"/>
    </location>
</feature>
<evidence type="ECO:0000256" key="1">
    <source>
        <dbReference type="ARBA" id="ARBA00005854"/>
    </source>
</evidence>
<dbReference type="PANTHER" id="PTHR43761">
    <property type="entry name" value="D-ISOMER SPECIFIC 2-HYDROXYACID DEHYDROGENASE FAMILY PROTEIN (AFU_ORTHOLOGUE AFUA_1G13630)"/>
    <property type="match status" value="1"/>
</dbReference>
<dbReference type="SUPFAM" id="SSF52283">
    <property type="entry name" value="Formate/glycerate dehydrogenase catalytic domain-like"/>
    <property type="match status" value="1"/>
</dbReference>
<dbReference type="RefSeq" id="WP_013866114.1">
    <property type="nucleotide sequence ID" value="NC_015635.1"/>
</dbReference>
<dbReference type="HOGENOM" id="CLU_019796_1_3_11"/>
<dbReference type="KEGG" id="mph:MLP_52880"/>
<dbReference type="InterPro" id="IPR050418">
    <property type="entry name" value="D-iso_2-hydroxyacid_DH_PdxB"/>
</dbReference>
<dbReference type="Proteomes" id="UP000007947">
    <property type="component" value="Chromosome"/>
</dbReference>
<evidence type="ECO:0000256" key="3">
    <source>
        <dbReference type="ARBA" id="ARBA00023027"/>
    </source>
</evidence>
<accession>F5XIR4</accession>
<dbReference type="InterPro" id="IPR006139">
    <property type="entry name" value="D-isomer_2_OHA_DH_cat_dom"/>
</dbReference>
<dbReference type="InterPro" id="IPR029753">
    <property type="entry name" value="D-isomer_DH_CS"/>
</dbReference>
<evidence type="ECO:0000256" key="2">
    <source>
        <dbReference type="ARBA" id="ARBA00023002"/>
    </source>
</evidence>